<proteinExistence type="predicted"/>
<dbReference type="RefSeq" id="WP_077847066.1">
    <property type="nucleotide sequence ID" value="NZ_LZZM01000125.1"/>
</dbReference>
<keyword evidence="2" id="KW-1185">Reference proteome</keyword>
<name>A0A1S8TLH6_9CLOT</name>
<dbReference type="EMBL" id="LZZM01000125">
    <property type="protein sequence ID" value="OOM78546.1"/>
    <property type="molecule type" value="Genomic_DNA"/>
</dbReference>
<dbReference type="Proteomes" id="UP000190890">
    <property type="component" value="Unassembled WGS sequence"/>
</dbReference>
<organism evidence="1 2">
    <name type="scientific">Clostridium puniceum</name>
    <dbReference type="NCBI Taxonomy" id="29367"/>
    <lineage>
        <taxon>Bacteria</taxon>
        <taxon>Bacillati</taxon>
        <taxon>Bacillota</taxon>
        <taxon>Clostridia</taxon>
        <taxon>Eubacteriales</taxon>
        <taxon>Clostridiaceae</taxon>
        <taxon>Clostridium</taxon>
    </lineage>
</organism>
<evidence type="ECO:0008006" key="3">
    <source>
        <dbReference type="Google" id="ProtNLM"/>
    </source>
</evidence>
<comment type="caution">
    <text evidence="1">The sequence shown here is derived from an EMBL/GenBank/DDBJ whole genome shotgun (WGS) entry which is preliminary data.</text>
</comment>
<evidence type="ECO:0000313" key="1">
    <source>
        <dbReference type="EMBL" id="OOM78546.1"/>
    </source>
</evidence>
<evidence type="ECO:0000313" key="2">
    <source>
        <dbReference type="Proteomes" id="UP000190890"/>
    </source>
</evidence>
<dbReference type="AlphaFoldDB" id="A0A1S8TLH6"/>
<gene>
    <name evidence="1" type="ORF">CLPUN_19080</name>
</gene>
<accession>A0A1S8TLH6</accession>
<dbReference type="OrthoDB" id="1896065at2"/>
<reference evidence="1 2" key="1">
    <citation type="submission" date="2016-05" db="EMBL/GenBank/DDBJ databases">
        <title>Microbial solvent formation.</title>
        <authorList>
            <person name="Poehlein A."/>
            <person name="Montoya Solano J.D."/>
            <person name="Flitsch S."/>
            <person name="Krabben P."/>
            <person name="Duerre P."/>
            <person name="Daniel R."/>
        </authorList>
    </citation>
    <scope>NUCLEOTIDE SEQUENCE [LARGE SCALE GENOMIC DNA]</scope>
    <source>
        <strain evidence="1 2">DSM 2619</strain>
    </source>
</reference>
<sequence length="208" mass="23684">MAMKLTQDSMGTHLDWEHEGVTPKMIDWFWSNMEKGFLLWHPEQHEPLEWAVAPVHGDPIGSIHIAPQTWNDGTRQNLYIRFEDLATIPDEVKEYIVYEHVVVVAGIGLGDEALKNPQVMGYRIHQWEKTDSGVVGKSSAIGMLKKESKEDGLVWAAHCEEEIGNWGQFLPALYNLYKVVTRTEINPYTDLSVTEKGKGAKYKYIATK</sequence>
<protein>
    <recommendedName>
        <fullName evidence="3">DAPG hydrolase PhiG domain-containing protein</fullName>
    </recommendedName>
</protein>